<comment type="caution">
    <text evidence="1">The sequence shown here is derived from an EMBL/GenBank/DDBJ whole genome shotgun (WGS) entry which is preliminary data.</text>
</comment>
<name>A0A812PJG2_9DINO</name>
<evidence type="ECO:0000313" key="1">
    <source>
        <dbReference type="EMBL" id="CAE7364804.1"/>
    </source>
</evidence>
<evidence type="ECO:0000313" key="2">
    <source>
        <dbReference type="Proteomes" id="UP000604046"/>
    </source>
</evidence>
<dbReference type="AlphaFoldDB" id="A0A812PJG2"/>
<dbReference type="OrthoDB" id="10412174at2759"/>
<protein>
    <submittedName>
        <fullName evidence="1">Uncharacterized protein</fullName>
    </submittedName>
</protein>
<accession>A0A812PJG2</accession>
<dbReference type="EMBL" id="CAJNDS010002189">
    <property type="protein sequence ID" value="CAE7364804.1"/>
    <property type="molecule type" value="Genomic_DNA"/>
</dbReference>
<dbReference type="Proteomes" id="UP000604046">
    <property type="component" value="Unassembled WGS sequence"/>
</dbReference>
<proteinExistence type="predicted"/>
<organism evidence="1 2">
    <name type="scientific">Symbiodinium natans</name>
    <dbReference type="NCBI Taxonomy" id="878477"/>
    <lineage>
        <taxon>Eukaryota</taxon>
        <taxon>Sar</taxon>
        <taxon>Alveolata</taxon>
        <taxon>Dinophyceae</taxon>
        <taxon>Suessiales</taxon>
        <taxon>Symbiodiniaceae</taxon>
        <taxon>Symbiodinium</taxon>
    </lineage>
</organism>
<reference evidence="1" key="1">
    <citation type="submission" date="2021-02" db="EMBL/GenBank/DDBJ databases">
        <authorList>
            <person name="Dougan E. K."/>
            <person name="Rhodes N."/>
            <person name="Thang M."/>
            <person name="Chan C."/>
        </authorList>
    </citation>
    <scope>NUCLEOTIDE SEQUENCE</scope>
</reference>
<sequence length="310" mass="34765">MDQEITAMQEGMLQIQQQLRAETSSREDSCNHLLNRLDGDVRARAEASGTEISLKELRARMEHLQQVCDTRDRVTTQKLSELLSAIESEAKERAVADDEVLRKQGATKEALPALIAAERRLTDAALAKLEEALRQEDVAERQQRNQALAALEVRWQQLREATEEALKHRLEQHSGVALEVNKVSEALLEESRARQQEQKVLANDLQRLGQEVTDSAASRRSAEEGLREQLAQMLKRLDQAKDAQHKQDVSVATSLEELRKSISLEAASRELAFGQLHKDFQNDVLVKEELLSAANKGIQRAAAKVTEEGL</sequence>
<gene>
    <name evidence="1" type="ORF">SNAT2548_LOCUS19753</name>
</gene>
<keyword evidence="2" id="KW-1185">Reference proteome</keyword>